<dbReference type="RefSeq" id="WP_106605044.1">
    <property type="nucleotide sequence ID" value="NZ_PYGK01000015.1"/>
</dbReference>
<reference evidence="1 2" key="1">
    <citation type="submission" date="2018-03" db="EMBL/GenBank/DDBJ databases">
        <title>Genomic Encyclopedia of Archaeal and Bacterial Type Strains, Phase II (KMG-II): from individual species to whole genera.</title>
        <authorList>
            <person name="Goeker M."/>
        </authorList>
    </citation>
    <scope>NUCLEOTIDE SEQUENCE [LARGE SCALE GENOMIC DNA]</scope>
    <source>
        <strain evidence="1 2">DSM 18107</strain>
    </source>
</reference>
<evidence type="ECO:0000313" key="1">
    <source>
        <dbReference type="EMBL" id="PSL24487.1"/>
    </source>
</evidence>
<dbReference type="AlphaFoldDB" id="A0A2P8FS18"/>
<organism evidence="1 2">
    <name type="scientific">Chitinophaga ginsengisoli</name>
    <dbReference type="NCBI Taxonomy" id="363837"/>
    <lineage>
        <taxon>Bacteria</taxon>
        <taxon>Pseudomonadati</taxon>
        <taxon>Bacteroidota</taxon>
        <taxon>Chitinophagia</taxon>
        <taxon>Chitinophagales</taxon>
        <taxon>Chitinophagaceae</taxon>
        <taxon>Chitinophaga</taxon>
    </lineage>
</organism>
<proteinExistence type="predicted"/>
<comment type="caution">
    <text evidence="1">The sequence shown here is derived from an EMBL/GenBank/DDBJ whole genome shotgun (WGS) entry which is preliminary data.</text>
</comment>
<dbReference type="EMBL" id="PYGK01000015">
    <property type="protein sequence ID" value="PSL24487.1"/>
    <property type="molecule type" value="Genomic_DNA"/>
</dbReference>
<keyword evidence="2" id="KW-1185">Reference proteome</keyword>
<gene>
    <name evidence="1" type="ORF">CLV42_11574</name>
</gene>
<accession>A0A2P8FS18</accession>
<evidence type="ECO:0000313" key="2">
    <source>
        <dbReference type="Proteomes" id="UP000240978"/>
    </source>
</evidence>
<dbReference type="Proteomes" id="UP000240978">
    <property type="component" value="Unassembled WGS sequence"/>
</dbReference>
<name>A0A2P8FS18_9BACT</name>
<protein>
    <submittedName>
        <fullName evidence="1">Uncharacterized protein</fullName>
    </submittedName>
</protein>
<sequence length="76" mass="9349">MIRKIKGSKTLRRIHAYNYQFYLKYNNNWDALKNDLEEAWKHHAELFPNVRTISSREEMLQYEKEQSEKESKLQMV</sequence>